<sequence length="456" mass="49301">MRLLTFVSVALLPLVLARPQLAYQLSQKPVVTAASNLDMIPKGTEKNELDEIIAASELLSLHRSLSEIESISNNERDVGDFLAQYLQQQGLTVEKQYVPRDGEEDDGQKHNKSSRFNIYAYPPSSPTPEIILTSHIDTVPPYIPYSLSLPPRNSPDHPFSIDRRAIHISGRGTVDAKASVACQTIAALSHLKSHPITPLGLLFVVSEETGGRGMHHFSNDSRLNPSPPTFHTVIFGEPTEQKLVSGHKGIVHFSVHVRGKPAHSGYPWLGRSAVSAMLPILSKLDTLGDIPESEGGLPRSKKYGKSTLNIGVVKAGVATNVVPASAFALVAVRLAGGTVAHAQETIAAAVREASKHRADDVRLDFSGSGGYAPVDLDTDVDGFDVTTVNYGTDVPNWDIHDGDQPKDKKVKRYLYGPGSILVAHGENEGLSVGDMEDAVEGYGRLIRAAVERKQKK</sequence>
<dbReference type="GO" id="GO:0046872">
    <property type="term" value="F:metal ion binding"/>
    <property type="evidence" value="ECO:0007669"/>
    <property type="project" value="UniProtKB-KW"/>
</dbReference>
<dbReference type="PANTHER" id="PTHR43808">
    <property type="entry name" value="ACETYLORNITHINE DEACETYLASE"/>
    <property type="match status" value="1"/>
</dbReference>
<dbReference type="GO" id="GO:0008777">
    <property type="term" value="F:acetylornithine deacetylase activity"/>
    <property type="evidence" value="ECO:0007669"/>
    <property type="project" value="UniProtKB-EC"/>
</dbReference>
<evidence type="ECO:0000256" key="5">
    <source>
        <dbReference type="ARBA" id="ARBA00022833"/>
    </source>
</evidence>
<feature type="signal peptide" evidence="6">
    <location>
        <begin position="1"/>
        <end position="17"/>
    </location>
</feature>
<evidence type="ECO:0000259" key="7">
    <source>
        <dbReference type="Pfam" id="PF07687"/>
    </source>
</evidence>
<dbReference type="Proteomes" id="UP001219355">
    <property type="component" value="Chromosome 4"/>
</dbReference>
<dbReference type="EMBL" id="CP120630">
    <property type="protein sequence ID" value="WEW60305.1"/>
    <property type="molecule type" value="Genomic_DNA"/>
</dbReference>
<accession>A0AAF0DP49</accession>
<dbReference type="InterPro" id="IPR011650">
    <property type="entry name" value="Peptidase_M20_dimer"/>
</dbReference>
<dbReference type="SUPFAM" id="SSF55031">
    <property type="entry name" value="Bacterial exopeptidase dimerisation domain"/>
    <property type="match status" value="1"/>
</dbReference>
<dbReference type="Pfam" id="PF07687">
    <property type="entry name" value="M20_dimer"/>
    <property type="match status" value="1"/>
</dbReference>
<dbReference type="Pfam" id="PF01546">
    <property type="entry name" value="Peptidase_M20"/>
    <property type="match status" value="1"/>
</dbReference>
<evidence type="ECO:0000313" key="9">
    <source>
        <dbReference type="Proteomes" id="UP001219355"/>
    </source>
</evidence>
<dbReference type="AlphaFoldDB" id="A0AAF0DP49"/>
<feature type="domain" description="Peptidase M20 dimerisation" evidence="7">
    <location>
        <begin position="246"/>
        <end position="355"/>
    </location>
</feature>
<comment type="cofactor">
    <cofactor evidence="1">
        <name>Zn(2+)</name>
        <dbReference type="ChEBI" id="CHEBI:29105"/>
    </cofactor>
</comment>
<dbReference type="Gene3D" id="3.30.70.360">
    <property type="match status" value="1"/>
</dbReference>
<evidence type="ECO:0000256" key="2">
    <source>
        <dbReference type="ARBA" id="ARBA00006247"/>
    </source>
</evidence>
<evidence type="ECO:0000313" key="8">
    <source>
        <dbReference type="EMBL" id="WEW60305.1"/>
    </source>
</evidence>
<evidence type="ECO:0000256" key="3">
    <source>
        <dbReference type="ARBA" id="ARBA00022723"/>
    </source>
</evidence>
<keyword evidence="3" id="KW-0479">Metal-binding</keyword>
<evidence type="ECO:0000256" key="4">
    <source>
        <dbReference type="ARBA" id="ARBA00022801"/>
    </source>
</evidence>
<evidence type="ECO:0000256" key="6">
    <source>
        <dbReference type="SAM" id="SignalP"/>
    </source>
</evidence>
<dbReference type="EC" id="3.5.1.16" evidence="8"/>
<dbReference type="Gene3D" id="3.40.630.10">
    <property type="entry name" value="Zn peptidases"/>
    <property type="match status" value="1"/>
</dbReference>
<name>A0AAF0DP49_9EURO</name>
<reference evidence="8" key="1">
    <citation type="submission" date="2023-03" db="EMBL/GenBank/DDBJ databases">
        <title>Emydomyces testavorans Genome Sequence.</title>
        <authorList>
            <person name="Hoyer L."/>
        </authorList>
    </citation>
    <scope>NUCLEOTIDE SEQUENCE</scope>
    <source>
        <strain evidence="8">16-2883</strain>
    </source>
</reference>
<evidence type="ECO:0000256" key="1">
    <source>
        <dbReference type="ARBA" id="ARBA00001947"/>
    </source>
</evidence>
<dbReference type="InterPro" id="IPR036264">
    <property type="entry name" value="Bact_exopeptidase_dim_dom"/>
</dbReference>
<dbReference type="InterPro" id="IPR002933">
    <property type="entry name" value="Peptidase_M20"/>
</dbReference>
<keyword evidence="6" id="KW-0732">Signal</keyword>
<feature type="chain" id="PRO_5042024784" evidence="6">
    <location>
        <begin position="18"/>
        <end position="456"/>
    </location>
</feature>
<proteinExistence type="inferred from homology"/>
<gene>
    <name evidence="8" type="ORF">PRK78_005790</name>
</gene>
<keyword evidence="4 8" id="KW-0378">Hydrolase</keyword>
<dbReference type="SUPFAM" id="SSF53187">
    <property type="entry name" value="Zn-dependent exopeptidases"/>
    <property type="match status" value="1"/>
</dbReference>
<comment type="similarity">
    <text evidence="2">Belongs to the peptidase M20A family.</text>
</comment>
<keyword evidence="9" id="KW-1185">Reference proteome</keyword>
<dbReference type="PANTHER" id="PTHR43808:SF8">
    <property type="entry name" value="PEPTIDASE M20 DIMERISATION DOMAIN-CONTAINING PROTEIN"/>
    <property type="match status" value="1"/>
</dbReference>
<protein>
    <submittedName>
        <fullName evidence="8">M20 family metallopeptidase</fullName>
        <ecNumber evidence="8">3.5.1.16</ecNumber>
    </submittedName>
</protein>
<dbReference type="CDD" id="cd05652">
    <property type="entry name" value="M20_ArgE_DapE-like_fungal"/>
    <property type="match status" value="1"/>
</dbReference>
<organism evidence="8 9">
    <name type="scientific">Emydomyces testavorans</name>
    <dbReference type="NCBI Taxonomy" id="2070801"/>
    <lineage>
        <taxon>Eukaryota</taxon>
        <taxon>Fungi</taxon>
        <taxon>Dikarya</taxon>
        <taxon>Ascomycota</taxon>
        <taxon>Pezizomycotina</taxon>
        <taxon>Eurotiomycetes</taxon>
        <taxon>Eurotiomycetidae</taxon>
        <taxon>Onygenales</taxon>
        <taxon>Nannizziopsiaceae</taxon>
        <taxon>Emydomyces</taxon>
    </lineage>
</organism>
<dbReference type="InterPro" id="IPR050072">
    <property type="entry name" value="Peptidase_M20A"/>
</dbReference>
<keyword evidence="5" id="KW-0862">Zinc</keyword>